<dbReference type="EMBL" id="JAGRRH010000007">
    <property type="protein sequence ID" value="KAG7366374.1"/>
    <property type="molecule type" value="Genomic_DNA"/>
</dbReference>
<dbReference type="Proteomes" id="UP000693970">
    <property type="component" value="Unassembled WGS sequence"/>
</dbReference>
<comment type="caution">
    <text evidence="1">The sequence shown here is derived from an EMBL/GenBank/DDBJ whole genome shotgun (WGS) entry which is preliminary data.</text>
</comment>
<protein>
    <submittedName>
        <fullName evidence="1">Uncharacterized protein</fullName>
    </submittedName>
</protein>
<reference evidence="1" key="2">
    <citation type="submission" date="2021-04" db="EMBL/GenBank/DDBJ databases">
        <authorList>
            <person name="Podell S."/>
        </authorList>
    </citation>
    <scope>NUCLEOTIDE SEQUENCE</scope>
    <source>
        <strain evidence="1">Hildebrandi</strain>
    </source>
</reference>
<gene>
    <name evidence="1" type="ORF">IV203_029044</name>
</gene>
<keyword evidence="2" id="KW-1185">Reference proteome</keyword>
<reference evidence="1" key="1">
    <citation type="journal article" date="2021" name="Sci. Rep.">
        <title>Diploid genomic architecture of Nitzschia inconspicua, an elite biomass production diatom.</title>
        <authorList>
            <person name="Oliver A."/>
            <person name="Podell S."/>
            <person name="Pinowska A."/>
            <person name="Traller J.C."/>
            <person name="Smith S.R."/>
            <person name="McClure R."/>
            <person name="Beliaev A."/>
            <person name="Bohutskyi P."/>
            <person name="Hill E.A."/>
            <person name="Rabines A."/>
            <person name="Zheng H."/>
            <person name="Allen L.Z."/>
            <person name="Kuo A."/>
            <person name="Grigoriev I.V."/>
            <person name="Allen A.E."/>
            <person name="Hazlebeck D."/>
            <person name="Allen E.E."/>
        </authorList>
    </citation>
    <scope>NUCLEOTIDE SEQUENCE</scope>
    <source>
        <strain evidence="1">Hildebrandi</strain>
    </source>
</reference>
<dbReference type="AlphaFoldDB" id="A0A9K3Q2X5"/>
<proteinExistence type="predicted"/>
<name>A0A9K3Q2X5_9STRA</name>
<sequence length="175" mass="19826">MATAADGTLTGFVWQTGVMRRDFEMYGDVLFVDCMDMAPGRKLYEIKFIVGDGIFAGESVLSKLGIQDTCRLILDHRHLSSEDMGSWPKAFGLTLFSVLREELHAMVKSIDEGQYNQALEAVRSKLRHPQYHKHAEYFETNIHNKRHLFANHIIKTYPGHLNVQGNALSSLLPCT</sequence>
<organism evidence="1 2">
    <name type="scientific">Nitzschia inconspicua</name>
    <dbReference type="NCBI Taxonomy" id="303405"/>
    <lineage>
        <taxon>Eukaryota</taxon>
        <taxon>Sar</taxon>
        <taxon>Stramenopiles</taxon>
        <taxon>Ochrophyta</taxon>
        <taxon>Bacillariophyta</taxon>
        <taxon>Bacillariophyceae</taxon>
        <taxon>Bacillariophycidae</taxon>
        <taxon>Bacillariales</taxon>
        <taxon>Bacillariaceae</taxon>
        <taxon>Nitzschia</taxon>
    </lineage>
</organism>
<evidence type="ECO:0000313" key="1">
    <source>
        <dbReference type="EMBL" id="KAG7366374.1"/>
    </source>
</evidence>
<evidence type="ECO:0000313" key="2">
    <source>
        <dbReference type="Proteomes" id="UP000693970"/>
    </source>
</evidence>
<accession>A0A9K3Q2X5</accession>